<reference evidence="9" key="2">
    <citation type="submission" date="2025-08" db="UniProtKB">
        <authorList>
            <consortium name="Ensembl"/>
        </authorList>
    </citation>
    <scope>IDENTIFICATION</scope>
</reference>
<dbReference type="GO" id="GO:0005634">
    <property type="term" value="C:nucleus"/>
    <property type="evidence" value="ECO:0007669"/>
    <property type="project" value="TreeGrafter"/>
</dbReference>
<protein>
    <submittedName>
        <fullName evidence="9">Homeodomain interacting protein kinase 4</fullName>
    </submittedName>
</protein>
<evidence type="ECO:0000313" key="10">
    <source>
        <dbReference type="Proteomes" id="UP000314982"/>
    </source>
</evidence>
<evidence type="ECO:0000259" key="8">
    <source>
        <dbReference type="PROSITE" id="PS50011"/>
    </source>
</evidence>
<name>A0A4W5NYX6_9TELE</name>
<evidence type="ECO:0000256" key="4">
    <source>
        <dbReference type="ARBA" id="ARBA00022777"/>
    </source>
</evidence>
<reference evidence="9" key="3">
    <citation type="submission" date="2025-09" db="UniProtKB">
        <authorList>
            <consortium name="Ensembl"/>
        </authorList>
    </citation>
    <scope>IDENTIFICATION</scope>
</reference>
<feature type="region of interest" description="Disordered" evidence="7">
    <location>
        <begin position="258"/>
        <end position="284"/>
    </location>
</feature>
<evidence type="ECO:0000256" key="7">
    <source>
        <dbReference type="SAM" id="MobiDB-lite"/>
    </source>
</evidence>
<evidence type="ECO:0000256" key="3">
    <source>
        <dbReference type="ARBA" id="ARBA00022741"/>
    </source>
</evidence>
<dbReference type="InterPro" id="IPR017441">
    <property type="entry name" value="Protein_kinase_ATP_BS"/>
</dbReference>
<dbReference type="InterPro" id="IPR050494">
    <property type="entry name" value="Ser_Thr_dual-spec_kinase"/>
</dbReference>
<reference evidence="10" key="1">
    <citation type="submission" date="2018-06" db="EMBL/GenBank/DDBJ databases">
        <title>Genome assembly of Danube salmon.</title>
        <authorList>
            <person name="Macqueen D.J."/>
            <person name="Gundappa M.K."/>
        </authorList>
    </citation>
    <scope>NUCLEOTIDE SEQUENCE [LARGE SCALE GENOMIC DNA]</scope>
</reference>
<keyword evidence="5 6" id="KW-0067">ATP-binding</keyword>
<feature type="region of interest" description="Disordered" evidence="7">
    <location>
        <begin position="551"/>
        <end position="603"/>
    </location>
</feature>
<evidence type="ECO:0000256" key="1">
    <source>
        <dbReference type="ARBA" id="ARBA00022527"/>
    </source>
</evidence>
<dbReference type="InterPro" id="IPR000719">
    <property type="entry name" value="Prot_kinase_dom"/>
</dbReference>
<keyword evidence="10" id="KW-1185">Reference proteome</keyword>
<evidence type="ECO:0000256" key="5">
    <source>
        <dbReference type="ARBA" id="ARBA00022840"/>
    </source>
</evidence>
<dbReference type="Ensembl" id="ENSHHUT00000056435.1">
    <property type="protein sequence ID" value="ENSHHUP00000054545.1"/>
    <property type="gene ID" value="ENSHHUG00000032712.1"/>
</dbReference>
<proteinExistence type="predicted"/>
<dbReference type="STRING" id="62062.ENSHHUP00000054545"/>
<dbReference type="Gene3D" id="1.10.510.10">
    <property type="entry name" value="Transferase(Phosphotransferase) domain 1"/>
    <property type="match status" value="1"/>
</dbReference>
<dbReference type="GO" id="GO:0004674">
    <property type="term" value="F:protein serine/threonine kinase activity"/>
    <property type="evidence" value="ECO:0007669"/>
    <property type="project" value="UniProtKB-KW"/>
</dbReference>
<dbReference type="GO" id="GO:0004713">
    <property type="term" value="F:protein tyrosine kinase activity"/>
    <property type="evidence" value="ECO:0007669"/>
    <property type="project" value="TreeGrafter"/>
</dbReference>
<feature type="region of interest" description="Disordered" evidence="7">
    <location>
        <begin position="407"/>
        <end position="455"/>
    </location>
</feature>
<keyword evidence="3 6" id="KW-0547">Nucleotide-binding</keyword>
<accession>A0A4W5NYX6</accession>
<keyword evidence="2" id="KW-0808">Transferase</keyword>
<dbReference type="PANTHER" id="PTHR24058">
    <property type="entry name" value="DUAL SPECIFICITY PROTEIN KINASE"/>
    <property type="match status" value="1"/>
</dbReference>
<dbReference type="GO" id="GO:0005524">
    <property type="term" value="F:ATP binding"/>
    <property type="evidence" value="ECO:0007669"/>
    <property type="project" value="UniProtKB-UniRule"/>
</dbReference>
<dbReference type="GO" id="GO:0005737">
    <property type="term" value="C:cytoplasm"/>
    <property type="evidence" value="ECO:0007669"/>
    <property type="project" value="TreeGrafter"/>
</dbReference>
<evidence type="ECO:0000256" key="2">
    <source>
        <dbReference type="ARBA" id="ARBA00022679"/>
    </source>
</evidence>
<dbReference type="PANTHER" id="PTHR24058:SF46">
    <property type="entry name" value="HOMEODOMAIN-INTERACTING PROTEIN KINASE 4"/>
    <property type="match status" value="1"/>
</dbReference>
<feature type="compositionally biased region" description="Polar residues" evidence="7">
    <location>
        <begin position="583"/>
        <end position="594"/>
    </location>
</feature>
<dbReference type="Pfam" id="PF00069">
    <property type="entry name" value="Pkinase"/>
    <property type="match status" value="1"/>
</dbReference>
<feature type="compositionally biased region" description="Polar residues" evidence="7">
    <location>
        <begin position="433"/>
        <end position="442"/>
    </location>
</feature>
<dbReference type="Proteomes" id="UP000314982">
    <property type="component" value="Unassembled WGS sequence"/>
</dbReference>
<keyword evidence="4" id="KW-0418">Kinase</keyword>
<dbReference type="PROSITE" id="PS50011">
    <property type="entry name" value="PROTEIN_KINASE_DOM"/>
    <property type="match status" value="1"/>
</dbReference>
<evidence type="ECO:0000313" key="9">
    <source>
        <dbReference type="Ensembl" id="ENSHHUP00000054545.1"/>
    </source>
</evidence>
<dbReference type="Gene3D" id="3.30.200.20">
    <property type="entry name" value="Phosphorylase Kinase, domain 1"/>
    <property type="match status" value="1"/>
</dbReference>
<feature type="compositionally biased region" description="Low complexity" evidence="7">
    <location>
        <begin position="443"/>
        <end position="455"/>
    </location>
</feature>
<evidence type="ECO:0000256" key="6">
    <source>
        <dbReference type="PROSITE-ProRule" id="PRU10141"/>
    </source>
</evidence>
<dbReference type="PROSITE" id="PS00108">
    <property type="entry name" value="PROTEIN_KINASE_ST"/>
    <property type="match status" value="1"/>
</dbReference>
<organism evidence="9 10">
    <name type="scientific">Hucho hucho</name>
    <name type="common">huchen</name>
    <dbReference type="NCBI Taxonomy" id="62062"/>
    <lineage>
        <taxon>Eukaryota</taxon>
        <taxon>Metazoa</taxon>
        <taxon>Chordata</taxon>
        <taxon>Craniata</taxon>
        <taxon>Vertebrata</taxon>
        <taxon>Euteleostomi</taxon>
        <taxon>Actinopterygii</taxon>
        <taxon>Neopterygii</taxon>
        <taxon>Teleostei</taxon>
        <taxon>Protacanthopterygii</taxon>
        <taxon>Salmoniformes</taxon>
        <taxon>Salmonidae</taxon>
        <taxon>Salmoninae</taxon>
        <taxon>Hucho</taxon>
    </lineage>
</organism>
<dbReference type="SUPFAM" id="SSF56112">
    <property type="entry name" value="Protein kinase-like (PK-like)"/>
    <property type="match status" value="1"/>
</dbReference>
<dbReference type="GeneTree" id="ENSGT00940000161512"/>
<feature type="compositionally biased region" description="Polar residues" evidence="7">
    <location>
        <begin position="275"/>
        <end position="284"/>
    </location>
</feature>
<sequence>MRDIYSETEVYHTLDVVGKGTFGKVSKCWRGSDGELVAVKTMKMDVHRNRVIKNELKLIGALSRNNLKTSHIVQFHEAFRDQTNHYLVFELLEMNLYQLQKENGFKPMAVRNIRTITCQMIKALAKLKELAIIHADLKPENIMVVDHCRHPFSVKLIDFGSASIFSEVHFVKEPYIQSRFYRSPEILLGLPFCEKVDMWSLGCVMSELFLGWPLYPGDSEFDQVRYICETQGLPQAHLLNMASKVHNFFKLTTNSRGENTWQLKPNKRRPPSGTEGRTQGRQLGSTDRRKYILSSLDQLETMEFTEHDPELRNEDVAAEVEDRQSMVQLLKRMLTLDSHQRILPNAALHHPFINMHHLRIYPDYNRYYEKSAQAIREALIQDTAPEGDSCRSHHLNAERSQRFLYPSEKEAHQSCPRGPNHHDHREGYPPSSEGFQGNNGVLSQQTPVPSVPQSPTALIEDLRESLCIVDEASLETTMGVWVDKDVQCAFHPSSSVIPSDPQAGLQPSESIAFQETELDCPHLDSTSREEPESGSMLSYFTRLCESQRLRQPVARSSRSDPTHGLSYTSGPQVDKAGEPIGSSLFSRDSTTQQDRAGPREQAEAKEAACDYGLEVRVCRFGDAKSLSVEIRTINCINGVGFTILGCHFPFLCPTLQQEIQFLNFEPEGYTCHCGQWWPAWTTEPEVSSYLGYGPPACCSHTQQHYLHY</sequence>
<keyword evidence="1" id="KW-0723">Serine/threonine-protein kinase</keyword>
<feature type="domain" description="Protein kinase" evidence="8">
    <location>
        <begin position="11"/>
        <end position="353"/>
    </location>
</feature>
<dbReference type="PROSITE" id="PS00107">
    <property type="entry name" value="PROTEIN_KINASE_ATP"/>
    <property type="match status" value="1"/>
</dbReference>
<dbReference type="InterPro" id="IPR011009">
    <property type="entry name" value="Kinase-like_dom_sf"/>
</dbReference>
<dbReference type="InterPro" id="IPR008271">
    <property type="entry name" value="Ser/Thr_kinase_AS"/>
</dbReference>
<feature type="binding site" evidence="6">
    <location>
        <position position="40"/>
    </location>
    <ligand>
        <name>ATP</name>
        <dbReference type="ChEBI" id="CHEBI:30616"/>
    </ligand>
</feature>
<dbReference type="SMART" id="SM00220">
    <property type="entry name" value="S_TKc"/>
    <property type="match status" value="1"/>
</dbReference>
<dbReference type="AlphaFoldDB" id="A0A4W5NYX6"/>